<name>A0ABW7H967_9BURK</name>
<dbReference type="Pfam" id="PF00990">
    <property type="entry name" value="GGDEF"/>
    <property type="match status" value="1"/>
</dbReference>
<dbReference type="SUPFAM" id="SSF63829">
    <property type="entry name" value="Calcium-dependent phosphotriesterase"/>
    <property type="match status" value="2"/>
</dbReference>
<dbReference type="InterPro" id="IPR029787">
    <property type="entry name" value="Nucleotide_cyclase"/>
</dbReference>
<feature type="domain" description="GGDEF" evidence="4">
    <location>
        <begin position="852"/>
        <end position="991"/>
    </location>
</feature>
<evidence type="ECO:0000259" key="4">
    <source>
        <dbReference type="PROSITE" id="PS50887"/>
    </source>
</evidence>
<dbReference type="SMART" id="SM00267">
    <property type="entry name" value="GGDEF"/>
    <property type="match status" value="1"/>
</dbReference>
<dbReference type="PANTHER" id="PTHR45138:SF9">
    <property type="entry name" value="DIGUANYLATE CYCLASE DGCM-RELATED"/>
    <property type="match status" value="1"/>
</dbReference>
<dbReference type="InterPro" id="IPR011110">
    <property type="entry name" value="Reg_prop"/>
</dbReference>
<dbReference type="Gene3D" id="2.60.40.10">
    <property type="entry name" value="Immunoglobulins"/>
    <property type="match status" value="1"/>
</dbReference>
<dbReference type="InterPro" id="IPR015943">
    <property type="entry name" value="WD40/YVTN_repeat-like_dom_sf"/>
</dbReference>
<organism evidence="5 6">
    <name type="scientific">Pelomonas candidula</name>
    <dbReference type="NCBI Taxonomy" id="3299025"/>
    <lineage>
        <taxon>Bacteria</taxon>
        <taxon>Pseudomonadati</taxon>
        <taxon>Pseudomonadota</taxon>
        <taxon>Betaproteobacteria</taxon>
        <taxon>Burkholderiales</taxon>
        <taxon>Sphaerotilaceae</taxon>
        <taxon>Roseateles</taxon>
    </lineage>
</organism>
<keyword evidence="5" id="KW-0808">Transferase</keyword>
<comment type="catalytic activity">
    <reaction evidence="2">
        <text>2 GTP = 3',3'-c-di-GMP + 2 diphosphate</text>
        <dbReference type="Rhea" id="RHEA:24898"/>
        <dbReference type="ChEBI" id="CHEBI:33019"/>
        <dbReference type="ChEBI" id="CHEBI:37565"/>
        <dbReference type="ChEBI" id="CHEBI:58805"/>
        <dbReference type="EC" id="2.7.7.65"/>
    </reaction>
</comment>
<dbReference type="EC" id="2.7.7.65" evidence="1"/>
<evidence type="ECO:0000256" key="2">
    <source>
        <dbReference type="ARBA" id="ARBA00034247"/>
    </source>
</evidence>
<gene>
    <name evidence="5" type="ORF">ACG04R_06280</name>
</gene>
<dbReference type="InterPro" id="IPR013783">
    <property type="entry name" value="Ig-like_fold"/>
</dbReference>
<dbReference type="CDD" id="cd01949">
    <property type="entry name" value="GGDEF"/>
    <property type="match status" value="1"/>
</dbReference>
<accession>A0ABW7H967</accession>
<dbReference type="Proteomes" id="UP001606134">
    <property type="component" value="Unassembled WGS sequence"/>
</dbReference>
<evidence type="ECO:0000256" key="3">
    <source>
        <dbReference type="SAM" id="SignalP"/>
    </source>
</evidence>
<dbReference type="PANTHER" id="PTHR45138">
    <property type="entry name" value="REGULATORY COMPONENTS OF SENSORY TRANSDUCTION SYSTEM"/>
    <property type="match status" value="1"/>
</dbReference>
<dbReference type="InterPro" id="IPR050469">
    <property type="entry name" value="Diguanylate_Cyclase"/>
</dbReference>
<protein>
    <recommendedName>
        <fullName evidence="1">diguanylate cyclase</fullName>
        <ecNumber evidence="1">2.7.7.65</ecNumber>
    </recommendedName>
</protein>
<evidence type="ECO:0000256" key="1">
    <source>
        <dbReference type="ARBA" id="ARBA00012528"/>
    </source>
</evidence>
<keyword evidence="3" id="KW-0732">Signal</keyword>
<sequence length="1025" mass="111945">MRLSSVLLPLLLCCLGLPAARAERDAMSEPRFVTATGTSGIVDGIVAALAQDERGLIWVGTSVGLVRYDGYQTRAYPMTESDRPGGRANRFLRALLADRGGVLWAGSASDGLARFDSLTERWTFLQHDPAVPDSISPGSVLRLARAQDGRIWVGLLGGLDRLDPATGRFEHFRVADGHGLPDDRVGALLVDRDGDLWVGTWRGLARLRAGSQRFEPVEGGWAVNALAQGGDGRIWVGTRDGRLLLVDRGGRTAPHALEAGEGTRPSPVLSLLSVGDGEVWVGRVTGVELRATDGRLLQLLKRNQRRPWTLGGTDFHALLRDRAGTLWVGGYGGGLQRYDPENHALWVRRQDDDPASPLADTDVRSVLQLASGEIWLGTLERGIAVLDPQLHLTGAIRPDTRFSGLVAALAQAGDGSVWAGTESGQLFRFDTQHHLREVRSTGQARVRRLLAGRDGTLWVGTADGVHRLAPGATELDRLPLAGGKRLGGNVNALVETADGHLWVGAEAGLFQLVDGALRPAGAGLPQEGVLGLLVDPRGVMWVDTSAGLFRRPPGADFERVALPRGAQDRSFGANLLADAQGRIWTHRGMFDPATRTYTEFGKIDGVDIGTGWFRAYGQLADGRMLFGGSTGLLVVEPSHFHRWDFQPPIVATELRIDSRRQPAGLLRDGLTLTARQRAFSVEFAALDYSAPAQNLYRYRLQGYDEDWISTGAELRVANYANLAPGHYSLQVQGSNRLGDWTDQPLLIDVEVQPAWWQTWWARTLGGLLAGLGIYSLVQWRTRALERRQAELARRVQERTAELEALSAALKESSLSDPLTGLHNRRYLTQHIDADIAVALRRHAAGSAPSDNGDLIFMLVDVDHFKLVNDRHGHSAGDAVLVQMRERLREVCRDSDHVVRWGGEEFLVVARDGSREHAADLAERMRRAVSGRPFELPDGQRLTRSCSIGFACFPLAPAHPQALDWGTLIDVADGALYEAKRSGRDRWVGVVSADAGLDADALRDLMGRPPVEWLASERLRVLRSAR</sequence>
<feature type="signal peptide" evidence="3">
    <location>
        <begin position="1"/>
        <end position="22"/>
    </location>
</feature>
<dbReference type="Pfam" id="PF07494">
    <property type="entry name" value="Reg_prop"/>
    <property type="match status" value="1"/>
</dbReference>
<dbReference type="SUPFAM" id="SSF55073">
    <property type="entry name" value="Nucleotide cyclase"/>
    <property type="match status" value="1"/>
</dbReference>
<evidence type="ECO:0000313" key="6">
    <source>
        <dbReference type="Proteomes" id="UP001606134"/>
    </source>
</evidence>
<evidence type="ECO:0000313" key="5">
    <source>
        <dbReference type="EMBL" id="MFG6486271.1"/>
    </source>
</evidence>
<dbReference type="EMBL" id="JBIGIC010000003">
    <property type="protein sequence ID" value="MFG6486271.1"/>
    <property type="molecule type" value="Genomic_DNA"/>
</dbReference>
<keyword evidence="5" id="KW-0548">Nucleotidyltransferase</keyword>
<dbReference type="NCBIfam" id="TIGR00254">
    <property type="entry name" value="GGDEF"/>
    <property type="match status" value="1"/>
</dbReference>
<reference evidence="5 6" key="1">
    <citation type="submission" date="2024-08" db="EMBL/GenBank/DDBJ databases">
        <authorList>
            <person name="Lu H."/>
        </authorList>
    </citation>
    <scope>NUCLEOTIDE SEQUENCE [LARGE SCALE GENOMIC DNA]</scope>
    <source>
        <strain evidence="5 6">BYS78W</strain>
    </source>
</reference>
<comment type="caution">
    <text evidence="5">The sequence shown here is derived from an EMBL/GenBank/DDBJ whole genome shotgun (WGS) entry which is preliminary data.</text>
</comment>
<dbReference type="RefSeq" id="WP_394407289.1">
    <property type="nucleotide sequence ID" value="NZ_JBIGIC010000003.1"/>
</dbReference>
<dbReference type="InterPro" id="IPR043128">
    <property type="entry name" value="Rev_trsase/Diguanyl_cyclase"/>
</dbReference>
<dbReference type="InterPro" id="IPR011123">
    <property type="entry name" value="Y_Y_Y"/>
</dbReference>
<proteinExistence type="predicted"/>
<dbReference type="PROSITE" id="PS50887">
    <property type="entry name" value="GGDEF"/>
    <property type="match status" value="1"/>
</dbReference>
<keyword evidence="6" id="KW-1185">Reference proteome</keyword>
<dbReference type="Pfam" id="PF07495">
    <property type="entry name" value="Y_Y_Y"/>
    <property type="match status" value="1"/>
</dbReference>
<feature type="chain" id="PRO_5046127271" description="diguanylate cyclase" evidence="3">
    <location>
        <begin position="23"/>
        <end position="1025"/>
    </location>
</feature>
<dbReference type="Gene3D" id="2.130.10.10">
    <property type="entry name" value="YVTN repeat-like/Quinoprotein amine dehydrogenase"/>
    <property type="match status" value="3"/>
</dbReference>
<dbReference type="InterPro" id="IPR000160">
    <property type="entry name" value="GGDEF_dom"/>
</dbReference>
<dbReference type="Gene3D" id="3.30.70.270">
    <property type="match status" value="1"/>
</dbReference>
<dbReference type="GO" id="GO:0052621">
    <property type="term" value="F:diguanylate cyclase activity"/>
    <property type="evidence" value="ECO:0007669"/>
    <property type="project" value="UniProtKB-EC"/>
</dbReference>